<protein>
    <submittedName>
        <fullName evidence="1">Uncharacterized protein</fullName>
    </submittedName>
</protein>
<reference evidence="1" key="1">
    <citation type="submission" date="2018-10" db="EMBL/GenBank/DDBJ databases">
        <title>Hidden diversity of soil giant viruses.</title>
        <authorList>
            <person name="Schulz F."/>
            <person name="Alteio L."/>
            <person name="Goudeau D."/>
            <person name="Ryan E.M."/>
            <person name="Malmstrom R.R."/>
            <person name="Blanchard J."/>
            <person name="Woyke T."/>
        </authorList>
    </citation>
    <scope>NUCLEOTIDE SEQUENCE</scope>
    <source>
        <strain evidence="1">FNV1</strain>
    </source>
</reference>
<evidence type="ECO:0000313" key="1">
    <source>
        <dbReference type="EMBL" id="AYV79302.1"/>
    </source>
</evidence>
<sequence>MEYTSFQYAFSALIESWSKTETSSILHKSKIEAPDVFASTGWILHKSKIQSFDTNVSTGNLTHGPSLIIAQYVDGEVGDHKCDAYPCIIYCFDKYGKICKRNVCRAYKTLSVQLYELFHHFGSPLENFHNNIDILDLLDIRCPFTKNVFDILETSDYLLDYIVDKLGQNKCAYNVSAHDMPTFILENNRRVITELFKRRRDKFGTMICVPAENLHIWQKCTSFCEYYQYVKCKRQIQWSGINIDDIFFMKTSWEVVHKKLSYELASMKISRELI</sequence>
<gene>
    <name evidence="1" type="ORF">Faunusvirus8_19</name>
</gene>
<proteinExistence type="predicted"/>
<accession>A0A3G4ZWK8</accession>
<name>A0A3G4ZWK8_9VIRU</name>
<organism evidence="1">
    <name type="scientific">Faunusvirus sp</name>
    <dbReference type="NCBI Taxonomy" id="2487766"/>
    <lineage>
        <taxon>Viruses</taxon>
        <taxon>Varidnaviria</taxon>
        <taxon>Bamfordvirae</taxon>
        <taxon>Nucleocytoviricota</taxon>
        <taxon>Megaviricetes</taxon>
        <taxon>Imitervirales</taxon>
        <taxon>Mimiviridae</taxon>
    </lineage>
</organism>
<dbReference type="EMBL" id="MK072139">
    <property type="protein sequence ID" value="AYV79302.1"/>
    <property type="molecule type" value="Genomic_DNA"/>
</dbReference>